<name>A0A4R3MSB5_9FIRM</name>
<gene>
    <name evidence="1" type="ORF">EDC18_101415</name>
</gene>
<dbReference type="RefSeq" id="WP_132249747.1">
    <property type="nucleotide sequence ID" value="NZ_SMAL01000001.1"/>
</dbReference>
<dbReference type="OrthoDB" id="5377797at2"/>
<proteinExistence type="predicted"/>
<organism evidence="1 2">
    <name type="scientific">Natranaerovirga pectinivora</name>
    <dbReference type="NCBI Taxonomy" id="682400"/>
    <lineage>
        <taxon>Bacteria</taxon>
        <taxon>Bacillati</taxon>
        <taxon>Bacillota</taxon>
        <taxon>Clostridia</taxon>
        <taxon>Lachnospirales</taxon>
        <taxon>Natranaerovirgaceae</taxon>
        <taxon>Natranaerovirga</taxon>
    </lineage>
</organism>
<dbReference type="EMBL" id="SMAL01000001">
    <property type="protein sequence ID" value="TCT17118.1"/>
    <property type="molecule type" value="Genomic_DNA"/>
</dbReference>
<comment type="caution">
    <text evidence="1">The sequence shown here is derived from an EMBL/GenBank/DDBJ whole genome shotgun (WGS) entry which is preliminary data.</text>
</comment>
<evidence type="ECO:0000313" key="2">
    <source>
        <dbReference type="Proteomes" id="UP000294902"/>
    </source>
</evidence>
<sequence>MNGELLDLVQISSNAKAIIRGGSSEFSQAQYIESVKFFIKGQPTFIEKLVRGKDQKFREVASSVNDWYEYLVSCDTKDVFLSLGKVEEQDINLSAFANGVPKWCMLTMKDNGSLLAWYRRWYRDEYINKWHVEFYGLPSNLLDSGIIESAEGLKEALYSRLTDIIELSQNIREESWVSFFERARKKLVDDEPVVSNHISGSYPELNHRLIETVSLAWCFGGMGSWNDSPPYSAHTAGLDEEFKRVTEGLYNIFLDVIEATVNVY</sequence>
<protein>
    <submittedName>
        <fullName evidence="1">Uncharacterized protein</fullName>
    </submittedName>
</protein>
<reference evidence="1 2" key="1">
    <citation type="submission" date="2019-03" db="EMBL/GenBank/DDBJ databases">
        <title>Genomic Encyclopedia of Type Strains, Phase IV (KMG-IV): sequencing the most valuable type-strain genomes for metagenomic binning, comparative biology and taxonomic classification.</title>
        <authorList>
            <person name="Goeker M."/>
        </authorList>
    </citation>
    <scope>NUCLEOTIDE SEQUENCE [LARGE SCALE GENOMIC DNA]</scope>
    <source>
        <strain evidence="1 2">DSM 24629</strain>
    </source>
</reference>
<dbReference type="Proteomes" id="UP000294902">
    <property type="component" value="Unassembled WGS sequence"/>
</dbReference>
<evidence type="ECO:0000313" key="1">
    <source>
        <dbReference type="EMBL" id="TCT17118.1"/>
    </source>
</evidence>
<accession>A0A4R3MSB5</accession>
<dbReference type="AlphaFoldDB" id="A0A4R3MSB5"/>
<keyword evidence="2" id="KW-1185">Reference proteome</keyword>